<feature type="compositionally biased region" description="Polar residues" evidence="8">
    <location>
        <begin position="177"/>
        <end position="189"/>
    </location>
</feature>
<evidence type="ECO:0000256" key="1">
    <source>
        <dbReference type="ARBA" id="ARBA00004123"/>
    </source>
</evidence>
<keyword evidence="2" id="KW-0479">Metal-binding</keyword>
<dbReference type="AlphaFoldDB" id="A0A292PQ51"/>
<dbReference type="GO" id="GO:0000978">
    <property type="term" value="F:RNA polymerase II cis-regulatory region sequence-specific DNA binding"/>
    <property type="evidence" value="ECO:0007669"/>
    <property type="project" value="InterPro"/>
</dbReference>
<evidence type="ECO:0000256" key="4">
    <source>
        <dbReference type="ARBA" id="ARBA00022771"/>
    </source>
</evidence>
<keyword evidence="11" id="KW-1185">Reference proteome</keyword>
<dbReference type="GO" id="GO:0006351">
    <property type="term" value="P:DNA-templated transcription"/>
    <property type="evidence" value="ECO:0007669"/>
    <property type="project" value="InterPro"/>
</dbReference>
<dbReference type="GO" id="GO:0000981">
    <property type="term" value="F:DNA-binding transcription factor activity, RNA polymerase II-specific"/>
    <property type="evidence" value="ECO:0007669"/>
    <property type="project" value="InterPro"/>
</dbReference>
<accession>A0A292PQ51</accession>
<dbReference type="GO" id="GO:0000785">
    <property type="term" value="C:chromatin"/>
    <property type="evidence" value="ECO:0007669"/>
    <property type="project" value="TreeGrafter"/>
</dbReference>
<feature type="region of interest" description="Disordered" evidence="8">
    <location>
        <begin position="416"/>
        <end position="475"/>
    </location>
</feature>
<gene>
    <name evidence="10" type="ORF">GSTUAT00007079001</name>
</gene>
<keyword evidence="4 7" id="KW-0863">Zinc-finger</keyword>
<evidence type="ECO:0000256" key="2">
    <source>
        <dbReference type="ARBA" id="ARBA00022723"/>
    </source>
</evidence>
<evidence type="ECO:0000256" key="3">
    <source>
        <dbReference type="ARBA" id="ARBA00022737"/>
    </source>
</evidence>
<dbReference type="GO" id="GO:0005634">
    <property type="term" value="C:nucleus"/>
    <property type="evidence" value="ECO:0007669"/>
    <property type="project" value="UniProtKB-SubCell"/>
</dbReference>
<sequence length="587" mass="62885">MEPITQSSSATPPPPKPKPRRFRCCYEGCGRGFTRAEHLQRHGLNHQPSPNTCERCCAHFARPDLLGKGSPMIYIYFPREGREDVGFEFRHMDRHAQKDKLAGGEGLGVLGTRKRCWRDHNGNITTRRPAASLDSSRKPSTSPKSQKGRGRGEGGSSGNGAGNMRGGGACVAATAPMPQSCTTASSARPQRSDGGHSHNISPQVVATTTAAGVGAFGRFQSRPLGLAEPGTFGGENFQLSLPPPPQTYQLNPLLSGVPPPTAEALTANYQPELDQSLCVGPDFSLMPFTTLMDDALLFGGSDSHPGTGAQPGTGFDLSQALSDMGMGLEPFATSPGNSEQLMPTPTDDSLFPPFDVKASTNRLETVSQRYPDFQGLGELDKTPPVEDHSCYFLPDAQSISHDTPSRDSHIATTTTNITRHSLNPEPVHALPIPHTQPIPVSSSPTSNCNPFHEYKPTSASTSKSSSPILSSQPLPKIDEEARKKALSLIVQATTNANGGPQFSWDDPLLSLPALQSYLDLFFCRVNQLYPLFHGPTFDPSNVNALLLVSVLMLGATYGEKDAHQMAVRVYNVLRGVLVSVGLVAPEA</sequence>
<keyword evidence="6" id="KW-0539">Nucleus</keyword>
<dbReference type="InterPro" id="IPR013087">
    <property type="entry name" value="Znf_C2H2_type"/>
</dbReference>
<dbReference type="PANTHER" id="PTHR40626:SF18">
    <property type="entry name" value="NICOTINATE CATABOLISM CLUSTER-SPECIFIC TRANSCRIPTION FACTOR"/>
    <property type="match status" value="1"/>
</dbReference>
<dbReference type="PANTHER" id="PTHR40626">
    <property type="entry name" value="MIP31509P"/>
    <property type="match status" value="1"/>
</dbReference>
<evidence type="ECO:0000259" key="9">
    <source>
        <dbReference type="PROSITE" id="PS50157"/>
    </source>
</evidence>
<feature type="region of interest" description="Disordered" evidence="8">
    <location>
        <begin position="119"/>
        <end position="200"/>
    </location>
</feature>
<protein>
    <recommendedName>
        <fullName evidence="9">C2H2-type domain-containing protein</fullName>
    </recommendedName>
</protein>
<dbReference type="InterPro" id="IPR051059">
    <property type="entry name" value="VerF-like"/>
</dbReference>
<feature type="compositionally biased region" description="Polar residues" evidence="8">
    <location>
        <begin position="438"/>
        <end position="449"/>
    </location>
</feature>
<feature type="domain" description="C2H2-type" evidence="9">
    <location>
        <begin position="22"/>
        <end position="51"/>
    </location>
</feature>
<dbReference type="PROSITE" id="PS50157">
    <property type="entry name" value="ZINC_FINGER_C2H2_2"/>
    <property type="match status" value="1"/>
</dbReference>
<dbReference type="GO" id="GO:0008270">
    <property type="term" value="F:zinc ion binding"/>
    <property type="evidence" value="ECO:0007669"/>
    <property type="project" value="UniProtKB-KW"/>
</dbReference>
<keyword evidence="3" id="KW-0677">Repeat</keyword>
<dbReference type="Gene3D" id="3.30.160.60">
    <property type="entry name" value="Classic Zinc Finger"/>
    <property type="match status" value="1"/>
</dbReference>
<comment type="subcellular location">
    <subcellularLocation>
        <location evidence="1">Nucleus</location>
    </subcellularLocation>
</comment>
<dbReference type="Proteomes" id="UP001412239">
    <property type="component" value="Unassembled WGS sequence"/>
</dbReference>
<organism evidence="10 11">
    <name type="scientific">Tuber aestivum</name>
    <name type="common">summer truffle</name>
    <dbReference type="NCBI Taxonomy" id="59557"/>
    <lineage>
        <taxon>Eukaryota</taxon>
        <taxon>Fungi</taxon>
        <taxon>Dikarya</taxon>
        <taxon>Ascomycota</taxon>
        <taxon>Pezizomycotina</taxon>
        <taxon>Pezizomycetes</taxon>
        <taxon>Pezizales</taxon>
        <taxon>Tuberaceae</taxon>
        <taxon>Tuber</taxon>
    </lineage>
</organism>
<evidence type="ECO:0000256" key="7">
    <source>
        <dbReference type="PROSITE-ProRule" id="PRU00042"/>
    </source>
</evidence>
<feature type="compositionally biased region" description="Gly residues" evidence="8">
    <location>
        <begin position="153"/>
        <end position="169"/>
    </location>
</feature>
<evidence type="ECO:0000313" key="11">
    <source>
        <dbReference type="Proteomes" id="UP001412239"/>
    </source>
</evidence>
<dbReference type="PROSITE" id="PS00028">
    <property type="entry name" value="ZINC_FINGER_C2H2_1"/>
    <property type="match status" value="1"/>
</dbReference>
<reference evidence="10" key="1">
    <citation type="submission" date="2015-10" db="EMBL/GenBank/DDBJ databases">
        <authorList>
            <person name="Regsiter A."/>
            <person name="william w."/>
        </authorList>
    </citation>
    <scope>NUCLEOTIDE SEQUENCE</scope>
    <source>
        <strain evidence="10">Montdore</strain>
    </source>
</reference>
<proteinExistence type="predicted"/>
<feature type="compositionally biased region" description="Low complexity" evidence="8">
    <location>
        <begin position="456"/>
        <end position="475"/>
    </location>
</feature>
<evidence type="ECO:0000256" key="6">
    <source>
        <dbReference type="ARBA" id="ARBA00023242"/>
    </source>
</evidence>
<name>A0A292PQ51_9PEZI</name>
<evidence type="ECO:0000256" key="5">
    <source>
        <dbReference type="ARBA" id="ARBA00022833"/>
    </source>
</evidence>
<dbReference type="EMBL" id="LN891111">
    <property type="protein sequence ID" value="CUS08835.1"/>
    <property type="molecule type" value="Genomic_DNA"/>
</dbReference>
<evidence type="ECO:0000256" key="8">
    <source>
        <dbReference type="SAM" id="MobiDB-lite"/>
    </source>
</evidence>
<evidence type="ECO:0000313" key="10">
    <source>
        <dbReference type="EMBL" id="CUS08835.1"/>
    </source>
</evidence>
<keyword evidence="5" id="KW-0862">Zinc</keyword>